<accession>A0AAW6REC2</accession>
<gene>
    <name evidence="2" type="ORF">QB898_03315</name>
</gene>
<comment type="caution">
    <text evidence="2">The sequence shown here is derived from an EMBL/GenBank/DDBJ whole genome shotgun (WGS) entry which is preliminary data.</text>
</comment>
<name>A0AAW6REC2_9BURK</name>
<protein>
    <submittedName>
        <fullName evidence="2">Uncharacterized protein</fullName>
    </submittedName>
</protein>
<feature type="region of interest" description="Disordered" evidence="1">
    <location>
        <begin position="1"/>
        <end position="46"/>
    </location>
</feature>
<keyword evidence="3" id="KW-1185">Reference proteome</keyword>
<dbReference type="AlphaFoldDB" id="A0AAW6REC2"/>
<organism evidence="2 3">
    <name type="scientific">Ottowia cancrivicina</name>
    <dbReference type="NCBI Taxonomy" id="3040346"/>
    <lineage>
        <taxon>Bacteria</taxon>
        <taxon>Pseudomonadati</taxon>
        <taxon>Pseudomonadota</taxon>
        <taxon>Betaproteobacteria</taxon>
        <taxon>Burkholderiales</taxon>
        <taxon>Comamonadaceae</taxon>
        <taxon>Ottowia</taxon>
    </lineage>
</organism>
<dbReference type="RefSeq" id="WP_279523779.1">
    <property type="nucleotide sequence ID" value="NZ_JARVII010000004.1"/>
</dbReference>
<evidence type="ECO:0000313" key="2">
    <source>
        <dbReference type="EMBL" id="MDG9698758.1"/>
    </source>
</evidence>
<dbReference type="EMBL" id="JARVII010000004">
    <property type="protein sequence ID" value="MDG9698758.1"/>
    <property type="molecule type" value="Genomic_DNA"/>
</dbReference>
<feature type="compositionally biased region" description="Basic and acidic residues" evidence="1">
    <location>
        <begin position="33"/>
        <end position="46"/>
    </location>
</feature>
<dbReference type="Proteomes" id="UP001237156">
    <property type="component" value="Unassembled WGS sequence"/>
</dbReference>
<sequence>MKPRPPAPPAGSPPPPFAGRVISEDSGGGPIQRDNRDHSQPDSFIPEHLRDIHRQVVRELIAEQAREDSLPDSGDFIPTGGSAPRAPRGMRAVSPVVNQGWDAALNLAAGPIGFLGELPAPYNDLARMRQINDRANAKRQIDYMRQRMREAGMTNVSNEYQMAWVNGGNLVRDYQATAQRLQSDYNAFLQDRRLRATWGENYRNIRIGNQNMTPMQFERWVSNLQQRTVNEAYEEALDLASRNQLIRSHGVSLNTAIGNYIDGAVRSRLREEFSNMGIDENQQSRIAAVNRHLITPDSDKYGIPDLRLGNNLYLDSTLAFKSPNTLQIRRWHSIREGHYMIIRPDALGGSYAIPARNINKVPLPPKGFMP</sequence>
<feature type="region of interest" description="Disordered" evidence="1">
    <location>
        <begin position="65"/>
        <end position="89"/>
    </location>
</feature>
<proteinExistence type="predicted"/>
<evidence type="ECO:0000313" key="3">
    <source>
        <dbReference type="Proteomes" id="UP001237156"/>
    </source>
</evidence>
<reference evidence="2 3" key="1">
    <citation type="submission" date="2023-04" db="EMBL/GenBank/DDBJ databases">
        <title>Ottowia paracancer sp. nov., isolated from human stomach.</title>
        <authorList>
            <person name="Song Y."/>
        </authorList>
    </citation>
    <scope>NUCLEOTIDE SEQUENCE [LARGE SCALE GENOMIC DNA]</scope>
    <source>
        <strain evidence="2 3">10c7w1</strain>
    </source>
</reference>
<feature type="compositionally biased region" description="Pro residues" evidence="1">
    <location>
        <begin position="1"/>
        <end position="17"/>
    </location>
</feature>
<evidence type="ECO:0000256" key="1">
    <source>
        <dbReference type="SAM" id="MobiDB-lite"/>
    </source>
</evidence>